<evidence type="ECO:0000313" key="3">
    <source>
        <dbReference type="Proteomes" id="UP000247696"/>
    </source>
</evidence>
<dbReference type="KEGG" id="cpre:Csp1_19280"/>
<reference evidence="3" key="1">
    <citation type="submission" date="2017-11" db="EMBL/GenBank/DDBJ databases">
        <title>Otitis media/interna in a cat caused by the recently described species Corynebacterium provencense.</title>
        <authorList>
            <person name="Kittl S."/>
            <person name="Brodard I."/>
            <person name="Rychener L."/>
            <person name="Jores J."/>
            <person name="Roosje P."/>
            <person name="Gobeli Brawand S."/>
        </authorList>
    </citation>
    <scope>NUCLEOTIDE SEQUENCE [LARGE SCALE GENOMIC DNA]</scope>
    <source>
        <strain evidence="3">17KM38</strain>
    </source>
</reference>
<dbReference type="OrthoDB" id="9803832at2"/>
<keyword evidence="1" id="KW-0812">Transmembrane</keyword>
<feature type="transmembrane region" description="Helical" evidence="1">
    <location>
        <begin position="56"/>
        <end position="73"/>
    </location>
</feature>
<keyword evidence="3" id="KW-1185">Reference proteome</keyword>
<dbReference type="RefSeq" id="WP_110481654.1">
    <property type="nucleotide sequence ID" value="NZ_CP024988.1"/>
</dbReference>
<evidence type="ECO:0000313" key="2">
    <source>
        <dbReference type="EMBL" id="AWT26699.1"/>
    </source>
</evidence>
<dbReference type="Pfam" id="PF06993">
    <property type="entry name" value="DUF1304"/>
    <property type="match status" value="1"/>
</dbReference>
<dbReference type="Proteomes" id="UP000247696">
    <property type="component" value="Chromosome"/>
</dbReference>
<keyword evidence="1" id="KW-1133">Transmembrane helix</keyword>
<feature type="transmembrane region" description="Helical" evidence="1">
    <location>
        <begin position="80"/>
        <end position="101"/>
    </location>
</feature>
<proteinExistence type="predicted"/>
<protein>
    <recommendedName>
        <fullName evidence="4">DUF1304 domain-containing protein</fullName>
    </recommendedName>
</protein>
<evidence type="ECO:0008006" key="4">
    <source>
        <dbReference type="Google" id="ProtNLM"/>
    </source>
</evidence>
<dbReference type="PANTHER" id="PTHR38446:SF1">
    <property type="entry name" value="BLL0914 PROTEIN"/>
    <property type="match status" value="1"/>
</dbReference>
<dbReference type="EMBL" id="CP024988">
    <property type="protein sequence ID" value="AWT26699.1"/>
    <property type="molecule type" value="Genomic_DNA"/>
</dbReference>
<accession>A0A2Z3YR43</accession>
<evidence type="ECO:0000256" key="1">
    <source>
        <dbReference type="SAM" id="Phobius"/>
    </source>
</evidence>
<feature type="transmembrane region" description="Helical" evidence="1">
    <location>
        <begin position="107"/>
        <end position="127"/>
    </location>
</feature>
<sequence>MLVVGSVLAVLAALLHVFIFYLESAGWTGPQAARVFGNTPEQAESTREMAFNQGFYNFFLAVETVVGVIFLIAGSTGIGAALVLAGTGSMLAAATVLLVTSPDKRSAAVKQGAFPLLAVVFTVVGLLV</sequence>
<dbReference type="AlphaFoldDB" id="A0A2Z3YR43"/>
<organism evidence="2 3">
    <name type="scientific">Corynebacterium provencense</name>
    <dbReference type="NCBI Taxonomy" id="1737425"/>
    <lineage>
        <taxon>Bacteria</taxon>
        <taxon>Bacillati</taxon>
        <taxon>Actinomycetota</taxon>
        <taxon>Actinomycetes</taxon>
        <taxon>Mycobacteriales</taxon>
        <taxon>Corynebacteriaceae</taxon>
        <taxon>Corynebacterium</taxon>
    </lineage>
</organism>
<dbReference type="STRING" id="1737425.GCA_900049755_00946"/>
<dbReference type="PANTHER" id="PTHR38446">
    <property type="entry name" value="BLL0914 PROTEIN"/>
    <property type="match status" value="1"/>
</dbReference>
<dbReference type="InterPro" id="IPR009732">
    <property type="entry name" value="DUF1304"/>
</dbReference>
<gene>
    <name evidence="2" type="ORF">Csp1_19280</name>
</gene>
<name>A0A2Z3YR43_9CORY</name>
<keyword evidence="1" id="KW-0472">Membrane</keyword>